<dbReference type="Proteomes" id="UP001279734">
    <property type="component" value="Unassembled WGS sequence"/>
</dbReference>
<accession>A0AAD3S2Z4</accession>
<proteinExistence type="predicted"/>
<name>A0AAD3S2Z4_NEPGR</name>
<protein>
    <submittedName>
        <fullName evidence="1">Uncharacterized protein</fullName>
    </submittedName>
</protein>
<dbReference type="EMBL" id="BSYO01000004">
    <property type="protein sequence ID" value="GMH03490.1"/>
    <property type="molecule type" value="Genomic_DNA"/>
</dbReference>
<sequence length="144" mass="15508">MKAGAHFGPVVESAGSSFLLLHPRCVRFIEAAVCLPAILCVRVMPMGSVGNPLNVQTASCFFGRRWGLACCGCVIMWVLDDASLYLQICLRACYCTETISMLEVLDSIGSTDAADGIGCLPQLPFRGVAFAVVWNTGCHRDVYL</sequence>
<keyword evidence="2" id="KW-1185">Reference proteome</keyword>
<evidence type="ECO:0000313" key="2">
    <source>
        <dbReference type="Proteomes" id="UP001279734"/>
    </source>
</evidence>
<reference evidence="1" key="1">
    <citation type="submission" date="2023-05" db="EMBL/GenBank/DDBJ databases">
        <title>Nepenthes gracilis genome sequencing.</title>
        <authorList>
            <person name="Fukushima K."/>
        </authorList>
    </citation>
    <scope>NUCLEOTIDE SEQUENCE</scope>
    <source>
        <strain evidence="1">SING2019-196</strain>
    </source>
</reference>
<evidence type="ECO:0000313" key="1">
    <source>
        <dbReference type="EMBL" id="GMH03490.1"/>
    </source>
</evidence>
<comment type="caution">
    <text evidence="1">The sequence shown here is derived from an EMBL/GenBank/DDBJ whole genome shotgun (WGS) entry which is preliminary data.</text>
</comment>
<organism evidence="1 2">
    <name type="scientific">Nepenthes gracilis</name>
    <name type="common">Slender pitcher plant</name>
    <dbReference type="NCBI Taxonomy" id="150966"/>
    <lineage>
        <taxon>Eukaryota</taxon>
        <taxon>Viridiplantae</taxon>
        <taxon>Streptophyta</taxon>
        <taxon>Embryophyta</taxon>
        <taxon>Tracheophyta</taxon>
        <taxon>Spermatophyta</taxon>
        <taxon>Magnoliopsida</taxon>
        <taxon>eudicotyledons</taxon>
        <taxon>Gunneridae</taxon>
        <taxon>Pentapetalae</taxon>
        <taxon>Caryophyllales</taxon>
        <taxon>Nepenthaceae</taxon>
        <taxon>Nepenthes</taxon>
    </lineage>
</organism>
<dbReference type="AlphaFoldDB" id="A0AAD3S2Z4"/>
<gene>
    <name evidence="1" type="ORF">Nepgr_005329</name>
</gene>